<gene>
    <name evidence="1" type="ORF">PG915_02130</name>
</gene>
<organism evidence="1">
    <name type="scientific">Vibrio chaetopteri</name>
    <dbReference type="NCBI Taxonomy" id="3016528"/>
    <lineage>
        <taxon>Bacteria</taxon>
        <taxon>Pseudomonadati</taxon>
        <taxon>Pseudomonadota</taxon>
        <taxon>Gammaproteobacteria</taxon>
        <taxon>Vibrionales</taxon>
        <taxon>Vibrionaceae</taxon>
        <taxon>Vibrio</taxon>
    </lineage>
</organism>
<dbReference type="KEGG" id="vck:PG915_02130"/>
<proteinExistence type="predicted"/>
<dbReference type="InterPro" id="IPR010446">
    <property type="entry name" value="GalNAc_Trfase_b"/>
</dbReference>
<dbReference type="EMBL" id="CP115920">
    <property type="protein sequence ID" value="XCD16400.1"/>
    <property type="molecule type" value="Genomic_DNA"/>
</dbReference>
<dbReference type="Pfam" id="PF06306">
    <property type="entry name" value="CgtA"/>
    <property type="match status" value="1"/>
</dbReference>
<protein>
    <submittedName>
        <fullName evidence="1">Uncharacterized protein</fullName>
    </submittedName>
</protein>
<sequence>MNSEIFFKPIENDVLKYDHGLTHLDDGITAFIRLKDEAQTIEASLRSIEGLFDYYVILIQPSNDKTAEIVKEVMKDSKATIVHYPYESWPNGPGYSEQDETSVYSRTFFYNFGTQFIPTKHAFKWDGDMIASTDLRKYLSKWRKNKRGYVAMKGVECADGLCATVNSRIYTGNEVRIFKSKKSAFSNGPKCEILNIYKKGLLYAIFRRLFIYKMQQPMYYHFKYAKLESSQTKAWPENWREVEHFVNLMSFDVESNKTTLRPLSENILK</sequence>
<reference evidence="1" key="1">
    <citation type="submission" date="2023-01" db="EMBL/GenBank/DDBJ databases">
        <title>Vibrio sp. CB1-14 genome sequencing.</title>
        <authorList>
            <person name="Otstavnykh N."/>
            <person name="Isaeva M."/>
            <person name="Meleshko D."/>
        </authorList>
    </citation>
    <scope>NUCLEOTIDE SEQUENCE</scope>
    <source>
        <strain evidence="1">CB1-14</strain>
    </source>
</reference>
<dbReference type="AlphaFoldDB" id="A0AAU8BL25"/>
<accession>A0AAU8BL25</accession>
<dbReference type="RefSeq" id="WP_353497683.1">
    <property type="nucleotide sequence ID" value="NZ_CP115920.1"/>
</dbReference>
<evidence type="ECO:0000313" key="1">
    <source>
        <dbReference type="EMBL" id="XCD16400.1"/>
    </source>
</evidence>
<name>A0AAU8BL25_9VIBR</name>